<reference evidence="3" key="2">
    <citation type="submission" date="2020-04" db="EMBL/GenBank/DDBJ databases">
        <authorList>
            <consortium name="NCBI Genome Project"/>
        </authorList>
    </citation>
    <scope>NUCLEOTIDE SEQUENCE</scope>
    <source>
        <strain evidence="3">CBS 342.82</strain>
    </source>
</reference>
<gene>
    <name evidence="3" type="ORF">K489DRAFT_348320</name>
</gene>
<dbReference type="OrthoDB" id="5420391at2759"/>
<dbReference type="Proteomes" id="UP000504637">
    <property type="component" value="Unplaced"/>
</dbReference>
<accession>A0A6J3MGW1</accession>
<feature type="region of interest" description="Disordered" evidence="1">
    <location>
        <begin position="255"/>
        <end position="277"/>
    </location>
</feature>
<dbReference type="AlphaFoldDB" id="A0A6J3MGW1"/>
<organism evidence="3">
    <name type="scientific">Dissoconium aciculare CBS 342.82</name>
    <dbReference type="NCBI Taxonomy" id="1314786"/>
    <lineage>
        <taxon>Eukaryota</taxon>
        <taxon>Fungi</taxon>
        <taxon>Dikarya</taxon>
        <taxon>Ascomycota</taxon>
        <taxon>Pezizomycotina</taxon>
        <taxon>Dothideomycetes</taxon>
        <taxon>Dothideomycetidae</taxon>
        <taxon>Mycosphaerellales</taxon>
        <taxon>Dissoconiaceae</taxon>
        <taxon>Dissoconium</taxon>
    </lineage>
</organism>
<reference evidence="3" key="3">
    <citation type="submission" date="2025-08" db="UniProtKB">
        <authorList>
            <consortium name="RefSeq"/>
        </authorList>
    </citation>
    <scope>IDENTIFICATION</scope>
    <source>
        <strain evidence="3">CBS 342.82</strain>
    </source>
</reference>
<dbReference type="PANTHER" id="PTHR42084:SF1">
    <property type="entry name" value="SERINE_THREONINE-PROTEIN KINASE PPK6"/>
    <property type="match status" value="1"/>
</dbReference>
<evidence type="ECO:0000256" key="1">
    <source>
        <dbReference type="SAM" id="MobiDB-lite"/>
    </source>
</evidence>
<evidence type="ECO:0000313" key="2">
    <source>
        <dbReference type="Proteomes" id="UP000504637"/>
    </source>
</evidence>
<dbReference type="PANTHER" id="PTHR42084">
    <property type="entry name" value="YALI0E26631P"/>
    <property type="match status" value="1"/>
</dbReference>
<feature type="compositionally biased region" description="Polar residues" evidence="1">
    <location>
        <begin position="19"/>
        <end position="32"/>
    </location>
</feature>
<protein>
    <submittedName>
        <fullName evidence="3">Uncharacterized protein</fullName>
    </submittedName>
</protein>
<reference evidence="3" key="1">
    <citation type="submission" date="2020-01" db="EMBL/GenBank/DDBJ databases">
        <authorList>
            <consortium name="DOE Joint Genome Institute"/>
            <person name="Haridas S."/>
            <person name="Albert R."/>
            <person name="Binder M."/>
            <person name="Bloem J."/>
            <person name="Labutti K."/>
            <person name="Salamov A."/>
            <person name="Andreopoulos B."/>
            <person name="Baker S.E."/>
            <person name="Barry K."/>
            <person name="Bills G."/>
            <person name="Bluhm B.H."/>
            <person name="Cannon C."/>
            <person name="Castanera R."/>
            <person name="Culley D.E."/>
            <person name="Daum C."/>
            <person name="Ezra D."/>
            <person name="Gonzalez J.B."/>
            <person name="Henrissat B."/>
            <person name="Kuo A."/>
            <person name="Liang C."/>
            <person name="Lipzen A."/>
            <person name="Lutzoni F."/>
            <person name="Magnuson J."/>
            <person name="Mondo S."/>
            <person name="Nolan M."/>
            <person name="Ohm R."/>
            <person name="Pangilinan J."/>
            <person name="Park H.-J."/>
            <person name="Ramirez L."/>
            <person name="Alfaro M."/>
            <person name="Sun H."/>
            <person name="Tritt A."/>
            <person name="Yoshinaga Y."/>
            <person name="Zwiers L.-H."/>
            <person name="Turgeon B.G."/>
            <person name="Goodwin S.B."/>
            <person name="Spatafora J.W."/>
            <person name="Crous P.W."/>
            <person name="Grigoriev I.V."/>
        </authorList>
    </citation>
    <scope>NUCLEOTIDE SEQUENCE</scope>
    <source>
        <strain evidence="3">CBS 342.82</strain>
    </source>
</reference>
<dbReference type="RefSeq" id="XP_033464221.1">
    <property type="nucleotide sequence ID" value="XM_033602369.1"/>
</dbReference>
<proteinExistence type="predicted"/>
<dbReference type="GeneID" id="54360169"/>
<name>A0A6J3MGW1_9PEZI</name>
<feature type="compositionally biased region" description="Acidic residues" evidence="1">
    <location>
        <begin position="42"/>
        <end position="54"/>
    </location>
</feature>
<keyword evidence="2" id="KW-1185">Reference proteome</keyword>
<feature type="region of interest" description="Disordered" evidence="1">
    <location>
        <begin position="1"/>
        <end position="94"/>
    </location>
</feature>
<evidence type="ECO:0000313" key="3">
    <source>
        <dbReference type="RefSeq" id="XP_033464221.1"/>
    </source>
</evidence>
<sequence>MSQDLFAAFGEATLPDAPKQTTSKQENHTSAPVPTAAALSSDEGDDDDFGDFEDASAPVQQASAARNTPPKASKLPFASAGSTTGPKESAVDSRIGRHPFADHMDFLFSGGDEEYDAGADDLEDLSKNPEAAMAFSKQLVAARDRKQTATKPLPFSKVDRTPTPTVVSKALNQESAKTSAAKSPIPTVDVLFDAEETFSETTSEVVDDDFGDFESAPVESSSVVAGENLESEFDLLGLDDFQSPPLSKAIAVTPKTKAKPGNIPSRQTYTRPVVTPTRDDDWDDFETTEPIPNMQIQQITVESPPTKAGPPLNAFTPAASPSQPMLPPTNIPPPAILLSAFAPIIRLGQETLLDPLSKATVSQRHELLAHPATKVLLLKLLNVAVVLGRIIAGRKLRWKRDQFLAQGMRIGPASAGGRSGMKIAGVDKTELMKEDREVLDAVRSWKLQAGKLKAAVTAAASNGLSALPAVPEISEQIPVKTLKAIEGGLVAPHACALCGLKREERVAKVDVDVNDSFNEWWLDVTSMHVGCLQFWENHKDKLKSR</sequence>